<dbReference type="SUPFAM" id="SSF110710">
    <property type="entry name" value="TTHA0583/YokD-like"/>
    <property type="match status" value="1"/>
</dbReference>
<evidence type="ECO:0000313" key="3">
    <source>
        <dbReference type="Proteomes" id="UP000321157"/>
    </source>
</evidence>
<name>A0A511VA54_9BACL</name>
<accession>A0A511VA54</accession>
<proteinExistence type="inferred from homology"/>
<gene>
    <name evidence="2" type="primary">ywlG</name>
    <name evidence="2" type="ORF">ADA01nite_19130</name>
</gene>
<dbReference type="HAMAP" id="MF_00800">
    <property type="entry name" value="UPF0340"/>
    <property type="match status" value="1"/>
</dbReference>
<dbReference type="EMBL" id="BJXX01000081">
    <property type="protein sequence ID" value="GEN34453.1"/>
    <property type="molecule type" value="Genomic_DNA"/>
</dbReference>
<evidence type="ECO:0000313" key="2">
    <source>
        <dbReference type="EMBL" id="GEN34453.1"/>
    </source>
</evidence>
<evidence type="ECO:0000256" key="1">
    <source>
        <dbReference type="HAMAP-Rule" id="MF_00800"/>
    </source>
</evidence>
<keyword evidence="3" id="KW-1185">Reference proteome</keyword>
<sequence>MKMEQLRQDISSIMEDLLAAKPLGENHILVFGTSTSEIIGKRIGSAGSEEVAAALYGAIEEVRQEHGFSVAFQCCEHLNRALVIERETAERFGWPEVTVVPVPRAGGAMASHAFRQMRDAVVVETIQADAGIDIGDTFIGMHIKPVAVPIRPRTKQLGEAHVTMAVTRPKLIGGSRAVYERTWPEESCH</sequence>
<dbReference type="InterPro" id="IPR006340">
    <property type="entry name" value="DUF436"/>
</dbReference>
<comment type="caution">
    <text evidence="2">The sequence shown here is derived from an EMBL/GenBank/DDBJ whole genome shotgun (WGS) entry which is preliminary data.</text>
</comment>
<organism evidence="2 3">
    <name type="scientific">Aneurinibacillus danicus</name>
    <dbReference type="NCBI Taxonomy" id="267746"/>
    <lineage>
        <taxon>Bacteria</taxon>
        <taxon>Bacillati</taxon>
        <taxon>Bacillota</taxon>
        <taxon>Bacilli</taxon>
        <taxon>Bacillales</taxon>
        <taxon>Paenibacillaceae</taxon>
        <taxon>Aneurinibacillus group</taxon>
        <taxon>Aneurinibacillus</taxon>
    </lineage>
</organism>
<dbReference type="AlphaFoldDB" id="A0A511VA54"/>
<dbReference type="PIRSF" id="PIRSF007510">
    <property type="entry name" value="UCP007510"/>
    <property type="match status" value="1"/>
</dbReference>
<dbReference type="Gene3D" id="3.40.50.10360">
    <property type="entry name" value="Hypothetical protein TT1679"/>
    <property type="match status" value="1"/>
</dbReference>
<reference evidence="2 3" key="1">
    <citation type="submission" date="2019-07" db="EMBL/GenBank/DDBJ databases">
        <title>Whole genome shotgun sequence of Aneurinibacillus danicus NBRC 102444.</title>
        <authorList>
            <person name="Hosoyama A."/>
            <person name="Uohara A."/>
            <person name="Ohji S."/>
            <person name="Ichikawa N."/>
        </authorList>
    </citation>
    <scope>NUCLEOTIDE SEQUENCE [LARGE SCALE GENOMIC DNA]</scope>
    <source>
        <strain evidence="2 3">NBRC 102444</strain>
    </source>
</reference>
<comment type="similarity">
    <text evidence="1">Belongs to the UPF0340 family.</text>
</comment>
<dbReference type="Proteomes" id="UP000321157">
    <property type="component" value="Unassembled WGS sequence"/>
</dbReference>
<dbReference type="NCBIfam" id="TIGR01440">
    <property type="entry name" value="TIGR01440 family protein"/>
    <property type="match status" value="1"/>
</dbReference>
<protein>
    <recommendedName>
        <fullName evidence="1">UPF0340 protein ADA01nite_19130</fullName>
    </recommendedName>
</protein>
<dbReference type="Pfam" id="PF04260">
    <property type="entry name" value="DUF436"/>
    <property type="match status" value="1"/>
</dbReference>
<dbReference type="InterPro" id="IPR028345">
    <property type="entry name" value="Antibiotic_NAT-like"/>
</dbReference>